<dbReference type="AlphaFoldDB" id="A0A7J9GTR5"/>
<organism evidence="1 2">
    <name type="scientific">Gossypium harknessii</name>
    <dbReference type="NCBI Taxonomy" id="34285"/>
    <lineage>
        <taxon>Eukaryota</taxon>
        <taxon>Viridiplantae</taxon>
        <taxon>Streptophyta</taxon>
        <taxon>Embryophyta</taxon>
        <taxon>Tracheophyta</taxon>
        <taxon>Spermatophyta</taxon>
        <taxon>Magnoliopsida</taxon>
        <taxon>eudicotyledons</taxon>
        <taxon>Gunneridae</taxon>
        <taxon>Pentapetalae</taxon>
        <taxon>rosids</taxon>
        <taxon>malvids</taxon>
        <taxon>Malvales</taxon>
        <taxon>Malvaceae</taxon>
        <taxon>Malvoideae</taxon>
        <taxon>Gossypium</taxon>
    </lineage>
</organism>
<evidence type="ECO:0000313" key="2">
    <source>
        <dbReference type="Proteomes" id="UP000593560"/>
    </source>
</evidence>
<accession>A0A7J9GTR5</accession>
<reference evidence="1 2" key="1">
    <citation type="journal article" date="2019" name="Genome Biol. Evol.">
        <title>Insights into the evolution of the New World diploid cottons (Gossypium, subgenus Houzingenia) based on genome sequencing.</title>
        <authorList>
            <person name="Grover C.E."/>
            <person name="Arick M.A. 2nd"/>
            <person name="Thrash A."/>
            <person name="Conover J.L."/>
            <person name="Sanders W.S."/>
            <person name="Peterson D.G."/>
            <person name="Frelichowski J.E."/>
            <person name="Scheffler J.A."/>
            <person name="Scheffler B.E."/>
            <person name="Wendel J.F."/>
        </authorList>
    </citation>
    <scope>NUCLEOTIDE SEQUENCE [LARGE SCALE GENOMIC DNA]</scope>
    <source>
        <strain evidence="1">0</strain>
        <tissue evidence="1">Leaf</tissue>
    </source>
</reference>
<protein>
    <submittedName>
        <fullName evidence="1">Uncharacterized protein</fullName>
    </submittedName>
</protein>
<dbReference type="Proteomes" id="UP000593560">
    <property type="component" value="Unassembled WGS sequence"/>
</dbReference>
<sequence>MKRFSLIVLCMMTLVVVVFSSAYNMIV</sequence>
<keyword evidence="2" id="KW-1185">Reference proteome</keyword>
<proteinExistence type="predicted"/>
<dbReference type="EMBL" id="JABFAD010000006">
    <property type="protein sequence ID" value="MBA0800976.1"/>
    <property type="molecule type" value="Genomic_DNA"/>
</dbReference>
<evidence type="ECO:0000313" key="1">
    <source>
        <dbReference type="EMBL" id="MBA0800976.1"/>
    </source>
</evidence>
<gene>
    <name evidence="1" type="ORF">Gohar_011376</name>
</gene>
<comment type="caution">
    <text evidence="1">The sequence shown here is derived from an EMBL/GenBank/DDBJ whole genome shotgun (WGS) entry which is preliminary data.</text>
</comment>
<name>A0A7J9GTR5_9ROSI</name>
<dbReference type="OrthoDB" id="933166at2759"/>